<reference evidence="2" key="1">
    <citation type="submission" date="2020-05" db="EMBL/GenBank/DDBJ databases">
        <authorList>
            <person name="Chiriac C."/>
            <person name="Salcher M."/>
            <person name="Ghai R."/>
            <person name="Kavagutti S V."/>
        </authorList>
    </citation>
    <scope>NUCLEOTIDE SEQUENCE</scope>
</reference>
<keyword evidence="1" id="KW-0812">Transmembrane</keyword>
<sequence>MTGLLRKLNMMAPYGMVMEVVMTGDSSGYAIIKRQYGEKKRKFFIEDDKVKFCGKTRKLTRLSCWDNGGKTCDRYTVVFLDEPSGPGLIYAGLGMSSSPFHPQGFGMHVNATPGTHLGKKISFDQLPDDCKRLVSMDMGTSLVQNLGME</sequence>
<accession>A0A6J7XJM1</accession>
<dbReference type="EMBL" id="LR798460">
    <property type="protein sequence ID" value="CAB5237912.1"/>
    <property type="molecule type" value="Genomic_DNA"/>
</dbReference>
<gene>
    <name evidence="2" type="ORF">UFOVP142_3</name>
</gene>
<evidence type="ECO:0000256" key="1">
    <source>
        <dbReference type="SAM" id="Phobius"/>
    </source>
</evidence>
<proteinExistence type="predicted"/>
<evidence type="ECO:0000313" key="2">
    <source>
        <dbReference type="EMBL" id="CAB5237912.1"/>
    </source>
</evidence>
<keyword evidence="1" id="KW-0472">Membrane</keyword>
<organism evidence="2">
    <name type="scientific">uncultured Caudovirales phage</name>
    <dbReference type="NCBI Taxonomy" id="2100421"/>
    <lineage>
        <taxon>Viruses</taxon>
        <taxon>Duplodnaviria</taxon>
        <taxon>Heunggongvirae</taxon>
        <taxon>Uroviricota</taxon>
        <taxon>Caudoviricetes</taxon>
        <taxon>Peduoviridae</taxon>
        <taxon>Maltschvirus</taxon>
        <taxon>Maltschvirus maltsch</taxon>
    </lineage>
</organism>
<protein>
    <submittedName>
        <fullName evidence="2">Uncharacterized protein</fullName>
    </submittedName>
</protein>
<name>A0A6J7XJM1_9CAUD</name>
<feature type="transmembrane region" description="Helical" evidence="1">
    <location>
        <begin position="12"/>
        <end position="32"/>
    </location>
</feature>
<keyword evidence="1" id="KW-1133">Transmembrane helix</keyword>